<evidence type="ECO:0000313" key="1">
    <source>
        <dbReference type="EMBL" id="BCG25111.1"/>
    </source>
</evidence>
<dbReference type="KEGG" id="ptw:TUM18999_33020"/>
<accession>A0A6J4E9A9</accession>
<name>A0A6J4E9A9_9PSED</name>
<reference evidence="1 2" key="1">
    <citation type="submission" date="2020-05" db="EMBL/GenBank/DDBJ databases">
        <title>Characterization of novel class B3 metallo-beta-lactamase from novel Pseudomonas species.</title>
        <authorList>
            <person name="Yamada K."/>
            <person name="Aoki K."/>
            <person name="Ishii Y."/>
        </authorList>
    </citation>
    <scope>NUCLEOTIDE SEQUENCE [LARGE SCALE GENOMIC DNA]</scope>
    <source>
        <strain evidence="1 2">TUM18999</strain>
    </source>
</reference>
<gene>
    <name evidence="1" type="ORF">TUM18999_33020</name>
</gene>
<evidence type="ECO:0000313" key="2">
    <source>
        <dbReference type="Proteomes" id="UP000509383"/>
    </source>
</evidence>
<dbReference type="EMBL" id="AP023189">
    <property type="protein sequence ID" value="BCG25111.1"/>
    <property type="molecule type" value="Genomic_DNA"/>
</dbReference>
<sequence>MPRSTFEPAFMAGFLLGCGGPLWEPMECLLTRSKVPAGGLSRLKPLPQGKPAARPGVAALGLAALGANLRHRARS</sequence>
<dbReference type="Proteomes" id="UP000509383">
    <property type="component" value="Chromosome"/>
</dbReference>
<organism evidence="1 2">
    <name type="scientific">Pseudomonas tohonis</name>
    <dbReference type="NCBI Taxonomy" id="2725477"/>
    <lineage>
        <taxon>Bacteria</taxon>
        <taxon>Pseudomonadati</taxon>
        <taxon>Pseudomonadota</taxon>
        <taxon>Gammaproteobacteria</taxon>
        <taxon>Pseudomonadales</taxon>
        <taxon>Pseudomonadaceae</taxon>
        <taxon>Pseudomonas</taxon>
    </lineage>
</organism>
<proteinExistence type="predicted"/>
<dbReference type="PROSITE" id="PS51257">
    <property type="entry name" value="PROKAR_LIPOPROTEIN"/>
    <property type="match status" value="1"/>
</dbReference>
<protein>
    <submittedName>
        <fullName evidence="1">Uncharacterized protein</fullName>
    </submittedName>
</protein>
<dbReference type="AlphaFoldDB" id="A0A6J4E9A9"/>